<name>A0A4U0H4P2_9SPHI</name>
<protein>
    <submittedName>
        <fullName evidence="1">DUF4286 family protein</fullName>
    </submittedName>
</protein>
<dbReference type="AlphaFoldDB" id="A0A4U0H4P2"/>
<dbReference type="Pfam" id="PF14114">
    <property type="entry name" value="DUF4286"/>
    <property type="match status" value="1"/>
</dbReference>
<keyword evidence="2" id="KW-1185">Reference proteome</keyword>
<comment type="caution">
    <text evidence="1">The sequence shown here is derived from an EMBL/GenBank/DDBJ whole genome shotgun (WGS) entry which is preliminary data.</text>
</comment>
<dbReference type="Proteomes" id="UP000309872">
    <property type="component" value="Unassembled WGS sequence"/>
</dbReference>
<accession>A0A4U0H4P2</accession>
<sequence length="101" mass="11977">MYLYNISIIVDDENHQQLINWVKTTWLSKIENEVKFLKMLDTPHEGWTYCVQIITDNKQAIHSFQQDHVSLLQEHIALNYLEKAFIFDSIMEYIVGNSESN</sequence>
<dbReference type="InterPro" id="IPR025563">
    <property type="entry name" value="DUF4286"/>
</dbReference>
<reference evidence="1 2" key="1">
    <citation type="submission" date="2019-04" db="EMBL/GenBank/DDBJ databases">
        <title>Sphingobacterium olei sp. nov., isolated from oil-contaminated soil.</title>
        <authorList>
            <person name="Liu B."/>
        </authorList>
    </citation>
    <scope>NUCLEOTIDE SEQUENCE [LARGE SCALE GENOMIC DNA]</scope>
    <source>
        <strain evidence="1 2">Y3L14</strain>
    </source>
</reference>
<gene>
    <name evidence="1" type="ORF">FAZ19_06275</name>
</gene>
<evidence type="ECO:0000313" key="1">
    <source>
        <dbReference type="EMBL" id="TJY66526.1"/>
    </source>
</evidence>
<organism evidence="1 2">
    <name type="scientific">Sphingobacterium alkalisoli</name>
    <dbReference type="NCBI Taxonomy" id="1874115"/>
    <lineage>
        <taxon>Bacteria</taxon>
        <taxon>Pseudomonadati</taxon>
        <taxon>Bacteroidota</taxon>
        <taxon>Sphingobacteriia</taxon>
        <taxon>Sphingobacteriales</taxon>
        <taxon>Sphingobacteriaceae</taxon>
        <taxon>Sphingobacterium</taxon>
    </lineage>
</organism>
<evidence type="ECO:0000313" key="2">
    <source>
        <dbReference type="Proteomes" id="UP000309872"/>
    </source>
</evidence>
<dbReference type="RefSeq" id="WP_136819875.1">
    <property type="nucleotide sequence ID" value="NZ_BMJX01000002.1"/>
</dbReference>
<dbReference type="OrthoDB" id="1121837at2"/>
<proteinExistence type="predicted"/>
<dbReference type="EMBL" id="SUKA01000002">
    <property type="protein sequence ID" value="TJY66526.1"/>
    <property type="molecule type" value="Genomic_DNA"/>
</dbReference>